<sequence length="340" mass="36979">MALRPWLSFLLPVIAAALVTWVVWFLLDRVLRRHARLQRQVKRLRLPVFCVLLALGLAIGTAGLIPDEGWSAALAAGLKVAIFGCVTWLIVVALSSFEVSMLEHYEEESQDLRRLSKMKTQITLVKRVVTAIVIVCGVGAVLLMIPAVQQLGTTILASAGLVSVVVGLAVQGVLANVFAGLQVAFTDAIRVDDVVVVETQQGKISEITLTYVVVAMADGRNMILPSTYFTTTPFENWSRNSSELNGNVVMDLNWTAPVDRIRRRVTQLLEASDLWDGRTGTTQVTGAEGGIIKLTITISARNAGDLYTLKNDIREKVVAELQERDPGSLPSFRPPAPPAA</sequence>
<keyword evidence="1" id="KW-0472">Membrane</keyword>
<evidence type="ECO:0000259" key="2">
    <source>
        <dbReference type="Pfam" id="PF00924"/>
    </source>
</evidence>
<dbReference type="PANTHER" id="PTHR30566">
    <property type="entry name" value="YNAI-RELATED MECHANOSENSITIVE ION CHANNEL"/>
    <property type="match status" value="1"/>
</dbReference>
<proteinExistence type="predicted"/>
<dbReference type="InterPro" id="IPR006685">
    <property type="entry name" value="MscS_channel_2nd"/>
</dbReference>
<keyword evidence="4" id="KW-1185">Reference proteome</keyword>
<comment type="caution">
    <text evidence="3">The sequence shown here is derived from an EMBL/GenBank/DDBJ whole genome shotgun (WGS) entry which is preliminary data.</text>
</comment>
<dbReference type="EMBL" id="QQXL01000005">
    <property type="protein sequence ID" value="RKW70186.1"/>
    <property type="molecule type" value="Genomic_DNA"/>
</dbReference>
<name>A0A496PI63_9MICC</name>
<dbReference type="PANTHER" id="PTHR30566:SF25">
    <property type="entry name" value="INNER MEMBRANE PROTEIN"/>
    <property type="match status" value="1"/>
</dbReference>
<feature type="transmembrane region" description="Helical" evidence="1">
    <location>
        <begin position="154"/>
        <end position="181"/>
    </location>
</feature>
<reference evidence="3 4" key="1">
    <citation type="submission" date="2018-07" db="EMBL/GenBank/DDBJ databases">
        <title>Arthrobacter sp. nov., isolated from raw cow's milk with high bacterial count.</title>
        <authorList>
            <person name="Hahne J."/>
            <person name="Isele D."/>
            <person name="Lipski A."/>
        </authorList>
    </citation>
    <scope>NUCLEOTIDE SEQUENCE [LARGE SCALE GENOMIC DNA]</scope>
    <source>
        <strain evidence="3 4">JZ R-183</strain>
    </source>
</reference>
<feature type="transmembrane region" description="Helical" evidence="1">
    <location>
        <begin position="124"/>
        <end position="148"/>
    </location>
</feature>
<dbReference type="InterPro" id="IPR010920">
    <property type="entry name" value="LSM_dom_sf"/>
</dbReference>
<feature type="transmembrane region" description="Helical" evidence="1">
    <location>
        <begin position="48"/>
        <end position="66"/>
    </location>
</feature>
<feature type="transmembrane region" description="Helical" evidence="1">
    <location>
        <begin position="72"/>
        <end position="94"/>
    </location>
</feature>
<evidence type="ECO:0000313" key="4">
    <source>
        <dbReference type="Proteomes" id="UP000273119"/>
    </source>
</evidence>
<dbReference type="SUPFAM" id="SSF50182">
    <property type="entry name" value="Sm-like ribonucleoproteins"/>
    <property type="match status" value="1"/>
</dbReference>
<keyword evidence="1" id="KW-0812">Transmembrane</keyword>
<feature type="domain" description="Mechanosensitive ion channel MscS" evidence="2">
    <location>
        <begin position="173"/>
        <end position="239"/>
    </location>
</feature>
<accession>A0A496PI63</accession>
<dbReference type="Gene3D" id="1.10.287.1260">
    <property type="match status" value="1"/>
</dbReference>
<dbReference type="GO" id="GO:0016020">
    <property type="term" value="C:membrane"/>
    <property type="evidence" value="ECO:0007669"/>
    <property type="project" value="InterPro"/>
</dbReference>
<feature type="transmembrane region" description="Helical" evidence="1">
    <location>
        <begin position="6"/>
        <end position="27"/>
    </location>
</feature>
<evidence type="ECO:0000313" key="3">
    <source>
        <dbReference type="EMBL" id="RKW70186.1"/>
    </source>
</evidence>
<protein>
    <submittedName>
        <fullName evidence="3">Potassium transporter KefA</fullName>
    </submittedName>
</protein>
<dbReference type="AlphaFoldDB" id="A0A496PI63"/>
<dbReference type="GO" id="GO:0055085">
    <property type="term" value="P:transmembrane transport"/>
    <property type="evidence" value="ECO:0007669"/>
    <property type="project" value="InterPro"/>
</dbReference>
<organism evidence="3 4">
    <name type="scientific">Galactobacter caseinivorans</name>
    <dbReference type="NCBI Taxonomy" id="2676123"/>
    <lineage>
        <taxon>Bacteria</taxon>
        <taxon>Bacillati</taxon>
        <taxon>Actinomycetota</taxon>
        <taxon>Actinomycetes</taxon>
        <taxon>Micrococcales</taxon>
        <taxon>Micrococcaceae</taxon>
        <taxon>Galactobacter</taxon>
    </lineage>
</organism>
<dbReference type="Proteomes" id="UP000273119">
    <property type="component" value="Unassembled WGS sequence"/>
</dbReference>
<evidence type="ECO:0000256" key="1">
    <source>
        <dbReference type="SAM" id="Phobius"/>
    </source>
</evidence>
<gene>
    <name evidence="3" type="ORF">DWQ67_09605</name>
</gene>
<dbReference type="Pfam" id="PF00924">
    <property type="entry name" value="MS_channel_2nd"/>
    <property type="match status" value="1"/>
</dbReference>
<keyword evidence="1" id="KW-1133">Transmembrane helix</keyword>